<proteinExistence type="predicted"/>
<evidence type="ECO:0000313" key="4">
    <source>
        <dbReference type="Proteomes" id="UP000237144"/>
    </source>
</evidence>
<reference evidence="3 4" key="1">
    <citation type="journal article" date="2018" name="Front. Microbiol.">
        <title>Prospects for Fungal Bioremediation of Acidic Radioactive Waste Sites: Characterization and Genome Sequence of Rhodotorula taiwanensis MD1149.</title>
        <authorList>
            <person name="Tkavc R."/>
            <person name="Matrosova V.Y."/>
            <person name="Grichenko O.E."/>
            <person name="Gostincar C."/>
            <person name="Volpe R.P."/>
            <person name="Klimenkova P."/>
            <person name="Gaidamakova E.K."/>
            <person name="Zhou C.E."/>
            <person name="Stewart B.J."/>
            <person name="Lyman M.G."/>
            <person name="Malfatti S.A."/>
            <person name="Rubinfeld B."/>
            <person name="Courtot M."/>
            <person name="Singh J."/>
            <person name="Dalgard C.L."/>
            <person name="Hamilton T."/>
            <person name="Frey K.G."/>
            <person name="Gunde-Cimerman N."/>
            <person name="Dugan L."/>
            <person name="Daly M.J."/>
        </authorList>
    </citation>
    <scope>NUCLEOTIDE SEQUENCE [LARGE SCALE GENOMIC DNA]</scope>
    <source>
        <strain evidence="3 4">MD1149</strain>
    </source>
</reference>
<keyword evidence="4" id="KW-1185">Reference proteome</keyword>
<name>A0A2S5AZT4_9BASI</name>
<evidence type="ECO:0000256" key="1">
    <source>
        <dbReference type="SAM" id="MobiDB-lite"/>
    </source>
</evidence>
<dbReference type="Proteomes" id="UP000237144">
    <property type="component" value="Unassembled WGS sequence"/>
</dbReference>
<dbReference type="AlphaFoldDB" id="A0A2S5AZT4"/>
<comment type="caution">
    <text evidence="3">The sequence shown here is derived from an EMBL/GenBank/DDBJ whole genome shotgun (WGS) entry which is preliminary data.</text>
</comment>
<keyword evidence="2" id="KW-0812">Transmembrane</keyword>
<feature type="transmembrane region" description="Helical" evidence="2">
    <location>
        <begin position="101"/>
        <end position="123"/>
    </location>
</feature>
<dbReference type="OrthoDB" id="10523511at2759"/>
<evidence type="ECO:0000313" key="3">
    <source>
        <dbReference type="EMBL" id="POY69911.1"/>
    </source>
</evidence>
<evidence type="ECO:0000256" key="2">
    <source>
        <dbReference type="SAM" id="Phobius"/>
    </source>
</evidence>
<accession>A0A2S5AZT4</accession>
<keyword evidence="2" id="KW-1133">Transmembrane helix</keyword>
<feature type="region of interest" description="Disordered" evidence="1">
    <location>
        <begin position="1"/>
        <end position="71"/>
    </location>
</feature>
<organism evidence="3 4">
    <name type="scientific">Rhodotorula taiwanensis</name>
    <dbReference type="NCBI Taxonomy" id="741276"/>
    <lineage>
        <taxon>Eukaryota</taxon>
        <taxon>Fungi</taxon>
        <taxon>Dikarya</taxon>
        <taxon>Basidiomycota</taxon>
        <taxon>Pucciniomycotina</taxon>
        <taxon>Microbotryomycetes</taxon>
        <taxon>Sporidiobolales</taxon>
        <taxon>Sporidiobolaceae</taxon>
        <taxon>Rhodotorula</taxon>
    </lineage>
</organism>
<gene>
    <name evidence="3" type="ORF">BMF94_7091</name>
</gene>
<protein>
    <submittedName>
        <fullName evidence="3">Uncharacterized protein</fullName>
    </submittedName>
</protein>
<sequence>MANKNLKAAGEQAQLVPNAAPPPYSELPAQNGASSSRGQPQLGVAPQQPDPHHQRYPSGPTAFSALPPPGPALHARADSQYAYLSARAAARQADRRAARRLCGAVVWAVVLWTIMGAILGGVIGGEVARRSEHGRSRWEEGRYAVAKLRKNFKIRKSGNATTATPVIAEYATI</sequence>
<keyword evidence="2" id="KW-0472">Membrane</keyword>
<dbReference type="EMBL" id="PJQD01000169">
    <property type="protein sequence ID" value="POY69911.1"/>
    <property type="molecule type" value="Genomic_DNA"/>
</dbReference>